<sequence length="3365" mass="365706">MKITKTPKRLAPPIVQVSHLLQRIQAAADDELPAILDPISEWCWPRGDLHYWSSTLNRFDDIFEETCKDYELFKLQLNEFTPNRKRLLVSILRFSRLLMENCTNRKLYASYERLHDLLLTRDLDILEETLRLLLRPAQQHSASGGARNNELAIAQGRLSTLAVIWTPRDFGISMLQLSKDDFPVPPEADSVRFSFYRRKGGNEEAGPSNAAISAAVLSTSRSQAAPMSVDPMAMSLDLEDLRANTSFGTPSRLPRSHSRVGSSSQGATSGPTDTPAQGSACTQGSTQEGMVTIDMRNITASGKSCMDVVADAIETHKIPETQHFELFQRVRAVFAMRDAESRHKLLTCRLLAISCYAHTVSESVANAHLFLFEPEAIRGIADLISLESTPSMRIASSALYALDGLAKFRTKTTDVFNAVSVSVNHGMLLQNVRLLIEKLTEVPSEQPQSGPQKQICNQKGHGDLGHYADAVFTMVAAVTTFSGPAMTVASAGLMPLLVHIIRECKSRRYLVQRSVSRAIGLIDSLVYALPTAFNIFCEAHGQDVYVARIEEEVEFDIQHPESDTEVLATPRTDGEADSRDNLYGKLSFGGASLLRNLFKSIAHMMTSAGTAEGLRNLIDTSLLESIRKIMTHRRTFGPQILSLAINIMANFVHNEPTSLATIQEKKLPEKFFEVVEEDIEANFEVIAAIPNAIGAICLNQTGLNLFNSKPVVEKLIDLLVSDRHVEVLEDRENATMFGTAIDELVRHHPSVKDKVISSLLRALTKIIERGSEWSADKDQPPKNGPKLAGPQDTAPQIYDLEMVPASVESPADSFLSRQPSVTLSDLIMDETETNTKKEDPATVNAAIAAMDAMARFLEGFFQTPAHCKDFVRADGLDLIFKFYELPCLPYNFCASFTADSLVALLRAMTEMSAHTVLGLLTKEVRKSLAATKHVWLESRNNGSGMIPLLSPRTKDEFVNSNQSFRQLVTLNARINLLSDLCQHFTYAGSRMPSTFLQNLNSTNVSAPTSLLEDLGQLLQDCMWENLMLKASTPSPASAEDKEMAAAKPTKFSGLSEDIIDEVPGASPSKKMEAEIGSKGAKSHQLEKLPEALKQNTTVLRYLASQIPACLNFLFHELVRLLFYRRNPDEFHKAQAATAATTVAKALSQSLVWRDSKNPCNDFAFATLMIDYVDGLIYDFKSSAHGGVHILVLSALEGAGGVDRLLEMFLRYAQEVDLHFEGERKIAESEEDVIRLGHACGGLRVCLHLMQNLVASKPLLDSPQLVIIQQGGVDSFNPSKFIVTVRARFLRAIKSVWDKDWLFSLPLLINRWLVKIVLVIVRGEGEEEEQTEKPSSSSRLSVAGLSGGLSVALAGLTGARSPLASSLTGITTPHTPIVADETRVSQLSEMGFPTASARRALQRTHNSSSAALEYLLTHPALVDNPPEEPELTAPSATAAAIESATTGLAEASTGVPPPSSETQSAGTHDAGAADVSLPTQTPESSVNASSGMEGMDVDRPASATEKGKEKVHDDGVINFKEDLDALRAQMKEHVCQRILTLADHHEALVFDAKEAFAVVGNSVTILDELVETLPKYFAERSTSDDRVIKVRLHLLALILNDAELAKQVDEARATRLMRAVSAVERLDEASGASYSLLVAAFLFTLAERLKEVPLLEESAWEKGEVAVKRGLTGGLFKEEAKTHLGKVIAFLRDNAATADNETLLAVYRLLVVITRRSDIALAMVQADGIAALLAPIREGPIERTSGCQSYIIMILRHIIEDNAVLKAVMQQNLRCTVEQARTKSINSSSLLSYNNSSAWRDADVFIKVVEESLTMDDYSKTQQSGLLSLKVNTTSEDDISNLPDERGNVNGKPEVPNGDVQKPTPAQATEQSDLVITHLMAELMSAPLLVAHSTKSEVPAASVSIVTKDQDQEASKIAQEEIGKSEEEKKSDVRHFYYCFIMQLLAELLSSYDSCKLSFLSYNKKRPAISGAPPPKARSGALNYFYNELVFMSGKTSQAPASEFRQGKAISNLSMSVIVALTADTASNIALKDVNPELITVRKLVLDGLSKALREVPLVAESPESNYGKISMLSDLCYRLLTAKPNSTGTARQNEDLSLHMAKLMLEKNFVAALTAALADIDLNLPIAKPVLESVLKPLEHLAKVSIRMGKPEKKGAATSQSAHRDRPFFMFPREGRDEEDEDMSPEFDEDSEGALDEEERMRDETPDFYRNSSLGMHTGDLEAGAYDEEMSEDEMDEDEEDVDMEEYDSDETGSDLSSSDEEEDEDDIEVIDMDDDDDEEDIDDEGLDDLDEDDEDAWTDDEEASEGDEDAEELDFVLEVGEEMEGLPRPSFLADGVDDAQPAEAFSSNIFGSEPEEDIDDDGDDSVDDQYDNGDFAELELDERYPATLAPSSSDRFGANWAWASNQTTARGTGGIPYMFVGRSAGNSSSADHWPSTSRLLEGSSRTGRGSRNDDVASHPLLEDRAPDSAHQSSPGQRLPRRRLAGGAALGGGQSRFMNALEAAVGGGAMQFLEAVLSRAQQSLEHEGIGEELRVSITTPGDSGAPRIHVDGLTVAGNAASGQRSNRPGTRTEPQARDPISALQEFVPMSTAARWQQEASIIYGLAVEKLERPNVLKNEIHNLFLPAYWRRKREQQARDAEAKAEKERQEKEKKEKQEQQEKDKEKQKLKQEEDKASRVGEGEEQSASASTTEITLQSGQDVEMEDESQPNLELGSLEQGLAELSNTDAGRDTIDGADADVSTGGSGHATEHPSQPPVQAVNLAGPTSSTTQRITVMIHGREVDITDSGIDVEFLEALPDDMREEIVEQHLRERQAASLTSGQNTSIAPEFLEALPPDIRAEVIQQELISNRVRAARNASRPSGEADAGAEEDDEGQNEPGDDDHGGPNASHASRPAAPVRSGTPPAADEVKKPPPRDAIQLLDKAGLATLVRLLFFPQLDARSSGLHRVLTHLTENARTRSELLNLLLMILWDGASDTAAVDKSYAAMSAKITKAFATPIKTTGKKGLTTPGSLPPHLQTPTVAPISGTGDEAPYLIALRCVECLLGLAGANEQVSEYFLKEDARPSKKGKGKDKDRLGEKFGNAPIGTLLALLERPVILQHASLLDSLIALLNTVSKPLANQPKQSEEPAGSDKKEAPDAAPEVHESGTGQMDAAHASNNNGAEPEAGPSTNKAADASDNGQKEQKGLFLTAQRLNPHLPADRLSAVVKPLGTAISSRGFQNTLSVASNLAHIDGAREVISDSFKRSAEAASHSLMADLDALLQALPPRPAALPATSSLENEDAPMHSVDGTLSLTAPAPQGSGTATSTPMNGVAGSGEVRSLQDISAGKAQSPALASLASPSSAQAVFLRSLRALDYLLTGK</sequence>
<feature type="region of interest" description="Disordered" evidence="2">
    <location>
        <begin position="2556"/>
        <end position="2578"/>
    </location>
</feature>
<dbReference type="GO" id="GO:0042276">
    <property type="term" value="P:error-prone translesion synthesis"/>
    <property type="evidence" value="ECO:0007669"/>
    <property type="project" value="TreeGrafter"/>
</dbReference>
<dbReference type="RefSeq" id="XP_013245128.1">
    <property type="nucleotide sequence ID" value="XM_013389674.1"/>
</dbReference>
<reference evidence="4 5" key="1">
    <citation type="submission" date="2014-05" db="EMBL/GenBank/DDBJ databases">
        <title>Draft genome sequence of a rare smut relative, Tilletiaria anomala UBC 951.</title>
        <authorList>
            <consortium name="DOE Joint Genome Institute"/>
            <person name="Toome M."/>
            <person name="Kuo A."/>
            <person name="Henrissat B."/>
            <person name="Lipzen A."/>
            <person name="Tritt A."/>
            <person name="Yoshinaga Y."/>
            <person name="Zane M."/>
            <person name="Barry K."/>
            <person name="Grigoriev I.V."/>
            <person name="Spatafora J.W."/>
            <person name="Aimea M.C."/>
        </authorList>
    </citation>
    <scope>NUCLEOTIDE SEQUENCE [LARGE SCALE GENOMIC DNA]</scope>
    <source>
        <strain evidence="4 5">UBC 951</strain>
    </source>
</reference>
<evidence type="ECO:0000256" key="1">
    <source>
        <dbReference type="ARBA" id="ARBA00022679"/>
    </source>
</evidence>
<feature type="region of interest" description="Disordered" evidence="2">
    <location>
        <begin position="2639"/>
        <end position="2710"/>
    </location>
</feature>
<keyword evidence="1" id="KW-0808">Transferase</keyword>
<feature type="compositionally biased region" description="Basic and acidic residues" evidence="2">
    <location>
        <begin position="3127"/>
        <end position="3148"/>
    </location>
</feature>
<feature type="compositionally biased region" description="Acidic residues" evidence="2">
    <location>
        <begin position="2225"/>
        <end position="2325"/>
    </location>
</feature>
<feature type="compositionally biased region" description="Polar residues" evidence="2">
    <location>
        <begin position="2560"/>
        <end position="2573"/>
    </location>
</feature>
<dbReference type="OMA" id="ADEMKYG"/>
<evidence type="ECO:0000313" key="4">
    <source>
        <dbReference type="EMBL" id="KDN52289.1"/>
    </source>
</evidence>
<feature type="compositionally biased region" description="Acidic residues" evidence="2">
    <location>
        <begin position="2354"/>
        <end position="2381"/>
    </location>
</feature>
<comment type="caution">
    <text evidence="4">The sequence shown here is derived from an EMBL/GenBank/DDBJ whole genome shotgun (WGS) entry which is preliminary data.</text>
</comment>
<dbReference type="SUPFAM" id="SSF48371">
    <property type="entry name" value="ARM repeat"/>
    <property type="match status" value="1"/>
</dbReference>
<dbReference type="SMART" id="SM00165">
    <property type="entry name" value="UBA"/>
    <property type="match status" value="1"/>
</dbReference>
<dbReference type="SUPFAM" id="SSF46934">
    <property type="entry name" value="UBA-like"/>
    <property type="match status" value="1"/>
</dbReference>
<dbReference type="Pfam" id="PF06025">
    <property type="entry name" value="DUF913"/>
    <property type="match status" value="1"/>
</dbReference>
<dbReference type="Proteomes" id="UP000027361">
    <property type="component" value="Unassembled WGS sequence"/>
</dbReference>
<feature type="region of interest" description="Disordered" evidence="2">
    <location>
        <begin position="2728"/>
        <end position="2765"/>
    </location>
</feature>
<dbReference type="Pfam" id="PF14377">
    <property type="entry name" value="UBM"/>
    <property type="match status" value="2"/>
</dbReference>
<feature type="compositionally biased region" description="Basic and acidic residues" evidence="2">
    <location>
        <begin position="771"/>
        <end position="780"/>
    </location>
</feature>
<dbReference type="GeneID" id="25267136"/>
<feature type="region of interest" description="Disordered" evidence="2">
    <location>
        <begin position="245"/>
        <end position="288"/>
    </location>
</feature>
<proteinExistence type="predicted"/>
<feature type="region of interest" description="Disordered" evidence="2">
    <location>
        <begin position="3275"/>
        <end position="3319"/>
    </location>
</feature>
<feature type="region of interest" description="Disordered" evidence="2">
    <location>
        <begin position="1835"/>
        <end position="1867"/>
    </location>
</feature>
<accession>A0A066WMQ7</accession>
<feature type="compositionally biased region" description="Polar residues" evidence="2">
    <location>
        <begin position="2425"/>
        <end position="2450"/>
    </location>
</feature>
<dbReference type="PROSITE" id="PS50030">
    <property type="entry name" value="UBA"/>
    <property type="match status" value="1"/>
</dbReference>
<feature type="compositionally biased region" description="Acidic residues" evidence="2">
    <location>
        <begin position="2868"/>
        <end position="2882"/>
    </location>
</feature>
<feature type="region of interest" description="Disordered" evidence="2">
    <location>
        <begin position="2149"/>
        <end position="2392"/>
    </location>
</feature>
<gene>
    <name evidence="4" type="ORF">K437DRAFT_293207</name>
</gene>
<dbReference type="PANTHER" id="PTHR45990:SF1">
    <property type="entry name" value="DNA REPAIR PROTEIN REV1"/>
    <property type="match status" value="1"/>
</dbReference>
<evidence type="ECO:0000259" key="3">
    <source>
        <dbReference type="PROSITE" id="PS50030"/>
    </source>
</evidence>
<feature type="compositionally biased region" description="Low complexity" evidence="2">
    <location>
        <begin position="2854"/>
        <end position="2867"/>
    </location>
</feature>
<feature type="domain" description="UBA" evidence="3">
    <location>
        <begin position="1377"/>
        <end position="1417"/>
    </location>
</feature>
<dbReference type="GO" id="GO:0016567">
    <property type="term" value="P:protein ubiquitination"/>
    <property type="evidence" value="ECO:0007669"/>
    <property type="project" value="UniProtKB-UniPathway"/>
</dbReference>
<feature type="region of interest" description="Disordered" evidence="2">
    <location>
        <begin position="1444"/>
        <end position="1509"/>
    </location>
</feature>
<dbReference type="Gene3D" id="1.10.8.10">
    <property type="entry name" value="DNA helicase RuvA subunit, C-terminal domain"/>
    <property type="match status" value="1"/>
</dbReference>
<dbReference type="InParanoid" id="A0A066WMQ7"/>
<feature type="compositionally biased region" description="Polar residues" evidence="2">
    <location>
        <begin position="3304"/>
        <end position="3313"/>
    </location>
</feature>
<dbReference type="CDD" id="cd14297">
    <property type="entry name" value="UBA2_spUBP14_like"/>
    <property type="match status" value="1"/>
</dbReference>
<dbReference type="InterPro" id="IPR009060">
    <property type="entry name" value="UBA-like_sf"/>
</dbReference>
<feature type="region of interest" description="Disordered" evidence="2">
    <location>
        <begin position="771"/>
        <end position="791"/>
    </location>
</feature>
<feature type="region of interest" description="Disordered" evidence="2">
    <location>
        <begin position="2425"/>
        <end position="2482"/>
    </location>
</feature>
<protein>
    <submittedName>
        <fullName evidence="4">DUF913-domain-containing protein</fullName>
    </submittedName>
</protein>
<dbReference type="EMBL" id="JMSN01000012">
    <property type="protein sequence ID" value="KDN52289.1"/>
    <property type="molecule type" value="Genomic_DNA"/>
</dbReference>
<organism evidence="4 5">
    <name type="scientific">Tilletiaria anomala (strain ATCC 24038 / CBS 436.72 / UBC 951)</name>
    <dbReference type="NCBI Taxonomy" id="1037660"/>
    <lineage>
        <taxon>Eukaryota</taxon>
        <taxon>Fungi</taxon>
        <taxon>Dikarya</taxon>
        <taxon>Basidiomycota</taxon>
        <taxon>Ustilaginomycotina</taxon>
        <taxon>Exobasidiomycetes</taxon>
        <taxon>Georgefischeriales</taxon>
        <taxon>Tilletiariaceae</taxon>
        <taxon>Tilletiaria</taxon>
    </lineage>
</organism>
<dbReference type="InterPro" id="IPR015940">
    <property type="entry name" value="UBA"/>
</dbReference>
<feature type="compositionally biased region" description="Polar residues" evidence="2">
    <location>
        <begin position="1476"/>
        <end position="1489"/>
    </location>
</feature>
<dbReference type="PANTHER" id="PTHR45990">
    <property type="entry name" value="DNA REPAIR PROTEIN REV1"/>
    <property type="match status" value="1"/>
</dbReference>
<feature type="compositionally biased region" description="Basic and acidic residues" evidence="2">
    <location>
        <begin position="2451"/>
        <end position="2468"/>
    </location>
</feature>
<dbReference type="InterPro" id="IPR010314">
    <property type="entry name" value="E3_Ub_ligase_DUF913"/>
</dbReference>
<dbReference type="GO" id="GO:0003887">
    <property type="term" value="F:DNA-directed DNA polymerase activity"/>
    <property type="evidence" value="ECO:0007669"/>
    <property type="project" value="TreeGrafter"/>
</dbReference>
<keyword evidence="5" id="KW-1185">Reference proteome</keyword>
<dbReference type="Pfam" id="PF06012">
    <property type="entry name" value="DUF908"/>
    <property type="match status" value="1"/>
</dbReference>
<feature type="compositionally biased region" description="Polar residues" evidence="2">
    <location>
        <begin position="259"/>
        <end position="288"/>
    </location>
</feature>
<feature type="compositionally biased region" description="Basic and acidic residues" evidence="2">
    <location>
        <begin position="2639"/>
        <end position="2681"/>
    </location>
</feature>
<dbReference type="UniPathway" id="UPA00143"/>
<dbReference type="InterPro" id="IPR010309">
    <property type="entry name" value="E3_Ub_ligase_DUF908"/>
</dbReference>
<dbReference type="GO" id="GO:0005634">
    <property type="term" value="C:nucleus"/>
    <property type="evidence" value="ECO:0007669"/>
    <property type="project" value="TreeGrafter"/>
</dbReference>
<evidence type="ECO:0000256" key="2">
    <source>
        <dbReference type="SAM" id="MobiDB-lite"/>
    </source>
</evidence>
<feature type="region of interest" description="Disordered" evidence="2">
    <location>
        <begin position="3122"/>
        <end position="3186"/>
    </location>
</feature>
<dbReference type="GO" id="GO:0070987">
    <property type="term" value="P:error-free translesion synthesis"/>
    <property type="evidence" value="ECO:0007669"/>
    <property type="project" value="TreeGrafter"/>
</dbReference>
<dbReference type="GO" id="GO:0017125">
    <property type="term" value="F:deoxycytidyl transferase activity"/>
    <property type="evidence" value="ECO:0007669"/>
    <property type="project" value="TreeGrafter"/>
</dbReference>
<feature type="compositionally biased region" description="Polar residues" evidence="2">
    <location>
        <begin position="2685"/>
        <end position="2700"/>
    </location>
</feature>
<feature type="region of interest" description="Disordered" evidence="2">
    <location>
        <begin position="2854"/>
        <end position="2915"/>
    </location>
</feature>
<dbReference type="InterPro" id="IPR016024">
    <property type="entry name" value="ARM-type_fold"/>
</dbReference>
<dbReference type="Pfam" id="PF22562">
    <property type="entry name" value="UBA_7"/>
    <property type="match status" value="1"/>
</dbReference>
<dbReference type="FunCoup" id="A0A066WMQ7">
    <property type="interactions" value="639"/>
</dbReference>
<feature type="compositionally biased region" description="Acidic residues" evidence="2">
    <location>
        <begin position="2177"/>
        <end position="2198"/>
    </location>
</feature>
<dbReference type="STRING" id="1037660.A0A066WMQ7"/>
<dbReference type="OrthoDB" id="8068875at2759"/>
<dbReference type="InterPro" id="IPR025527">
    <property type="entry name" value="HUWE1/Rev1_UBM"/>
</dbReference>
<name>A0A066WMQ7_TILAU</name>
<dbReference type="HOGENOM" id="CLU_000215_0_0_1"/>
<evidence type="ECO:0000313" key="5">
    <source>
        <dbReference type="Proteomes" id="UP000027361"/>
    </source>
</evidence>